<proteinExistence type="predicted"/>
<protein>
    <recommendedName>
        <fullName evidence="3">SPOR domain-containing protein</fullName>
    </recommendedName>
</protein>
<evidence type="ECO:0000313" key="5">
    <source>
        <dbReference type="Proteomes" id="UP000285478"/>
    </source>
</evidence>
<keyword evidence="2" id="KW-0472">Membrane</keyword>
<dbReference type="PANTHER" id="PTHR38687:SF1">
    <property type="entry name" value="CELL DIVISION PROTEIN DEDD"/>
    <property type="match status" value="1"/>
</dbReference>
<evidence type="ECO:0000259" key="3">
    <source>
        <dbReference type="PROSITE" id="PS51724"/>
    </source>
</evidence>
<dbReference type="GO" id="GO:0032506">
    <property type="term" value="P:cytokinetic process"/>
    <property type="evidence" value="ECO:0007669"/>
    <property type="project" value="TreeGrafter"/>
</dbReference>
<dbReference type="GO" id="GO:0030428">
    <property type="term" value="C:cell septum"/>
    <property type="evidence" value="ECO:0007669"/>
    <property type="project" value="TreeGrafter"/>
</dbReference>
<dbReference type="InterPro" id="IPR052521">
    <property type="entry name" value="Cell_div_SPOR-domain"/>
</dbReference>
<evidence type="ECO:0000256" key="1">
    <source>
        <dbReference type="SAM" id="MobiDB-lite"/>
    </source>
</evidence>
<dbReference type="KEGG" id="htr:EPV75_01395"/>
<evidence type="ECO:0000313" key="4">
    <source>
        <dbReference type="EMBL" id="QAB14421.1"/>
    </source>
</evidence>
<accession>A0A410H189</accession>
<dbReference type="EMBL" id="CP035033">
    <property type="protein sequence ID" value="QAB14421.1"/>
    <property type="molecule type" value="Genomic_DNA"/>
</dbReference>
<dbReference type="GO" id="GO:0042834">
    <property type="term" value="F:peptidoglycan binding"/>
    <property type="evidence" value="ECO:0007669"/>
    <property type="project" value="InterPro"/>
</dbReference>
<dbReference type="GO" id="GO:0032153">
    <property type="term" value="C:cell division site"/>
    <property type="evidence" value="ECO:0007669"/>
    <property type="project" value="TreeGrafter"/>
</dbReference>
<dbReference type="SUPFAM" id="SSF110997">
    <property type="entry name" value="Sporulation related repeat"/>
    <property type="match status" value="1"/>
</dbReference>
<evidence type="ECO:0000256" key="2">
    <source>
        <dbReference type="SAM" id="Phobius"/>
    </source>
</evidence>
<name>A0A410H189_9GAMM</name>
<dbReference type="PANTHER" id="PTHR38687">
    <property type="entry name" value="CELL DIVISION PROTEIN DEDD-RELATED"/>
    <property type="match status" value="1"/>
</dbReference>
<dbReference type="Proteomes" id="UP000285478">
    <property type="component" value="Chromosome"/>
</dbReference>
<dbReference type="Gene3D" id="3.30.70.1070">
    <property type="entry name" value="Sporulation related repeat"/>
    <property type="match status" value="1"/>
</dbReference>
<reference evidence="4 5" key="1">
    <citation type="journal article" date="2018" name="Environ. Microbiol.">
        <title>Genomes of ubiquitous marine and hypersaline Hydrogenovibrio, Thiomicrorhabdus and Thiomicrospira spp. encode a diversity of mechanisms to sustain chemolithoautotrophy in heterogeneous environments.</title>
        <authorList>
            <person name="Scott K.M."/>
            <person name="Williams J."/>
            <person name="Porter C.M.B."/>
            <person name="Russel S."/>
            <person name="Harmer T.L."/>
            <person name="Paul J.H."/>
            <person name="Antonen K.M."/>
            <person name="Bridges M.K."/>
            <person name="Camper G.J."/>
            <person name="Campla C.K."/>
            <person name="Casella L.G."/>
            <person name="Chase E."/>
            <person name="Conrad J.W."/>
            <person name="Cruz M.C."/>
            <person name="Dunlap D.S."/>
            <person name="Duran L."/>
            <person name="Fahsbender E.M."/>
            <person name="Goldsmith D.B."/>
            <person name="Keeley R.F."/>
            <person name="Kondoff M.R."/>
            <person name="Kussy B.I."/>
            <person name="Lane M.K."/>
            <person name="Lawler S."/>
            <person name="Leigh B.A."/>
            <person name="Lewis C."/>
            <person name="Lostal L.M."/>
            <person name="Marking D."/>
            <person name="Mancera P.A."/>
            <person name="McClenthan E.C."/>
            <person name="McIntyre E.A."/>
            <person name="Mine J.A."/>
            <person name="Modi S."/>
            <person name="Moore B.D."/>
            <person name="Morgan W.A."/>
            <person name="Nelson K.M."/>
            <person name="Nguyen K.N."/>
            <person name="Ogburn N."/>
            <person name="Parrino D.G."/>
            <person name="Pedapudi A.D."/>
            <person name="Pelham R.P."/>
            <person name="Preece A.M."/>
            <person name="Rampersad E.A."/>
            <person name="Richardson J.C."/>
            <person name="Rodgers C.M."/>
            <person name="Schaffer B.L."/>
            <person name="Sheridan N.E."/>
            <person name="Solone M.R."/>
            <person name="Staley Z.R."/>
            <person name="Tabuchi M."/>
            <person name="Waide R.J."/>
            <person name="Wanjugi P.W."/>
            <person name="Young S."/>
            <person name="Clum A."/>
            <person name="Daum C."/>
            <person name="Huntemann M."/>
            <person name="Ivanova N."/>
            <person name="Kyrpides N."/>
            <person name="Mikhailova N."/>
            <person name="Palaniappan K."/>
            <person name="Pillay M."/>
            <person name="Reddy T.B.K."/>
            <person name="Shapiro N."/>
            <person name="Stamatis D."/>
            <person name="Varghese N."/>
            <person name="Woyke T."/>
            <person name="Boden R."/>
            <person name="Freyermuth S.K."/>
            <person name="Kerfeld C.A."/>
        </authorList>
    </citation>
    <scope>NUCLEOTIDE SEQUENCE [LARGE SCALE GENOMIC DNA]</scope>
    <source>
        <strain evidence="4 5">JR-2</strain>
    </source>
</reference>
<keyword evidence="5" id="KW-1185">Reference proteome</keyword>
<feature type="transmembrane region" description="Helical" evidence="2">
    <location>
        <begin position="39"/>
        <end position="58"/>
    </location>
</feature>
<dbReference type="PROSITE" id="PS51724">
    <property type="entry name" value="SPOR"/>
    <property type="match status" value="1"/>
</dbReference>
<feature type="domain" description="SPOR" evidence="3">
    <location>
        <begin position="148"/>
        <end position="226"/>
    </location>
</feature>
<keyword evidence="2" id="KW-1133">Transmembrane helix</keyword>
<feature type="region of interest" description="Disordered" evidence="1">
    <location>
        <begin position="1"/>
        <end position="33"/>
    </location>
</feature>
<organism evidence="4 5">
    <name type="scientific">Hydrogenovibrio thermophilus</name>
    <dbReference type="NCBI Taxonomy" id="265883"/>
    <lineage>
        <taxon>Bacteria</taxon>
        <taxon>Pseudomonadati</taxon>
        <taxon>Pseudomonadota</taxon>
        <taxon>Gammaproteobacteria</taxon>
        <taxon>Thiotrichales</taxon>
        <taxon>Piscirickettsiaceae</taxon>
        <taxon>Hydrogenovibrio</taxon>
    </lineage>
</organism>
<keyword evidence="2" id="KW-0812">Transmembrane</keyword>
<dbReference type="AlphaFoldDB" id="A0A410H189"/>
<dbReference type="RefSeq" id="WP_128384226.1">
    <property type="nucleotide sequence ID" value="NZ_CP035033.1"/>
</dbReference>
<feature type="compositionally biased region" description="Polar residues" evidence="1">
    <location>
        <begin position="14"/>
        <end position="23"/>
    </location>
</feature>
<sequence length="234" mass="26311">MRQYTRDYRHGHSQPRQTYQRKSQMAEPETEAPQSSSRWVWGLALLLSLALFGGFFVVQHFAHHGVKSTPLAAETAESVTETVLVEDAANTAVDVVDNTTEDEPKKPLVVESLPMAKAQTEAEKPLQYTFYDGLAKTEVVVDVEPISVKLNAPYFIQAGTFGSRDVAEKEQARLKSHGQELTISTVTWKGRVYYRLRVGPYDDRLEMNKKRNELRSLGVDTLLIKSRPKNDTAG</sequence>
<dbReference type="Pfam" id="PF05036">
    <property type="entry name" value="SPOR"/>
    <property type="match status" value="1"/>
</dbReference>
<dbReference type="InterPro" id="IPR036680">
    <property type="entry name" value="SPOR-like_sf"/>
</dbReference>
<feature type="compositionally biased region" description="Basic and acidic residues" evidence="1">
    <location>
        <begin position="1"/>
        <end position="10"/>
    </location>
</feature>
<gene>
    <name evidence="4" type="ORF">EPV75_01395</name>
</gene>
<dbReference type="InterPro" id="IPR007730">
    <property type="entry name" value="SPOR-like_dom"/>
</dbReference>